<sequence>MQMVSYLKGQSETQTLHCTHGAIDGEPRLDCYMDLLHSPCCRRSLSYPRTETSSLHLKLRIEMICSKDDPGWCSERGCCCLWDVSFICCRR</sequence>
<organism evidence="1 2">
    <name type="scientific">Alligator mississippiensis</name>
    <name type="common">American alligator</name>
    <dbReference type="NCBI Taxonomy" id="8496"/>
    <lineage>
        <taxon>Eukaryota</taxon>
        <taxon>Metazoa</taxon>
        <taxon>Chordata</taxon>
        <taxon>Craniata</taxon>
        <taxon>Vertebrata</taxon>
        <taxon>Euteleostomi</taxon>
        <taxon>Archelosauria</taxon>
        <taxon>Archosauria</taxon>
        <taxon>Crocodylia</taxon>
        <taxon>Alligatoridae</taxon>
        <taxon>Alligatorinae</taxon>
        <taxon>Alligator</taxon>
    </lineage>
</organism>
<protein>
    <submittedName>
        <fullName evidence="1">Uncharacterized protein</fullName>
    </submittedName>
</protein>
<dbReference type="Proteomes" id="UP000050525">
    <property type="component" value="Unassembled WGS sequence"/>
</dbReference>
<keyword evidence="2" id="KW-1185">Reference proteome</keyword>
<reference evidence="1 2" key="1">
    <citation type="journal article" date="2012" name="Genome Biol.">
        <title>Sequencing three crocodilian genomes to illuminate the evolution of archosaurs and amniotes.</title>
        <authorList>
            <person name="St John J.A."/>
            <person name="Braun E.L."/>
            <person name="Isberg S.R."/>
            <person name="Miles L.G."/>
            <person name="Chong A.Y."/>
            <person name="Gongora J."/>
            <person name="Dalzell P."/>
            <person name="Moran C."/>
            <person name="Bed'hom B."/>
            <person name="Abzhanov A."/>
            <person name="Burgess S.C."/>
            <person name="Cooksey A.M."/>
            <person name="Castoe T.A."/>
            <person name="Crawford N.G."/>
            <person name="Densmore L.D."/>
            <person name="Drew J.C."/>
            <person name="Edwards S.V."/>
            <person name="Faircloth B.C."/>
            <person name="Fujita M.K."/>
            <person name="Greenwold M.J."/>
            <person name="Hoffmann F.G."/>
            <person name="Howard J.M."/>
            <person name="Iguchi T."/>
            <person name="Janes D.E."/>
            <person name="Khan S.Y."/>
            <person name="Kohno S."/>
            <person name="de Koning A.J."/>
            <person name="Lance S.L."/>
            <person name="McCarthy F.M."/>
            <person name="McCormack J.E."/>
            <person name="Merchant M.E."/>
            <person name="Peterson D.G."/>
            <person name="Pollock D.D."/>
            <person name="Pourmand N."/>
            <person name="Raney B.J."/>
            <person name="Roessler K.A."/>
            <person name="Sanford J.R."/>
            <person name="Sawyer R.H."/>
            <person name="Schmidt C.J."/>
            <person name="Triplett E.W."/>
            <person name="Tuberville T.D."/>
            <person name="Venegas-Anaya M."/>
            <person name="Howard J.T."/>
            <person name="Jarvis E.D."/>
            <person name="Guillette L.J.Jr."/>
            <person name="Glenn T.C."/>
            <person name="Green R.E."/>
            <person name="Ray D.A."/>
        </authorList>
    </citation>
    <scope>NUCLEOTIDE SEQUENCE [LARGE SCALE GENOMIC DNA]</scope>
    <source>
        <strain evidence="1">KSC_2009_1</strain>
    </source>
</reference>
<comment type="caution">
    <text evidence="1">The sequence shown here is derived from an EMBL/GenBank/DDBJ whole genome shotgun (WGS) entry which is preliminary data.</text>
</comment>
<dbReference type="EMBL" id="AKHW03006164">
    <property type="protein sequence ID" value="KYO23942.1"/>
    <property type="molecule type" value="Genomic_DNA"/>
</dbReference>
<gene>
    <name evidence="1" type="ORF">Y1Q_0015909</name>
</gene>
<evidence type="ECO:0000313" key="1">
    <source>
        <dbReference type="EMBL" id="KYO23942.1"/>
    </source>
</evidence>
<proteinExistence type="predicted"/>
<accession>A0A151MHE0</accession>
<name>A0A151MHE0_ALLMI</name>
<evidence type="ECO:0000313" key="2">
    <source>
        <dbReference type="Proteomes" id="UP000050525"/>
    </source>
</evidence>
<dbReference type="AlphaFoldDB" id="A0A151MHE0"/>